<evidence type="ECO:0000256" key="1">
    <source>
        <dbReference type="ARBA" id="ARBA00005871"/>
    </source>
</evidence>
<reference evidence="10" key="1">
    <citation type="submission" date="2022-10" db="EMBL/GenBank/DDBJ databases">
        <title>Culturing micro-colonial fungi from biological soil crusts in the Mojave desert and describing Neophaeococcomyces mojavensis, and introducing the new genera and species Taxawa tesnikishii.</title>
        <authorList>
            <person name="Kurbessoian T."/>
            <person name="Stajich J.E."/>
        </authorList>
    </citation>
    <scope>NUCLEOTIDE SEQUENCE</scope>
    <source>
        <strain evidence="10">TK_41</strain>
    </source>
</reference>
<dbReference type="GO" id="GO:0005829">
    <property type="term" value="C:cytosol"/>
    <property type="evidence" value="ECO:0007669"/>
    <property type="project" value="TreeGrafter"/>
</dbReference>
<dbReference type="PANTHER" id="PTHR21240:SF29">
    <property type="entry name" value="AMIDOHYDROLASE-RELATED DOMAIN-CONTAINING PROTEIN"/>
    <property type="match status" value="1"/>
</dbReference>
<keyword evidence="3 8" id="KW-0210">Decarboxylase</keyword>
<comment type="catalytic activity">
    <reaction evidence="6">
        <text>6-methylsalicylate + H(+) = 3-methylphenol + CO2</text>
        <dbReference type="Rhea" id="RHEA:23112"/>
        <dbReference type="ChEBI" id="CHEBI:15378"/>
        <dbReference type="ChEBI" id="CHEBI:16526"/>
        <dbReference type="ChEBI" id="CHEBI:17231"/>
        <dbReference type="ChEBI" id="CHEBI:36658"/>
        <dbReference type="EC" id="4.1.1.52"/>
    </reaction>
    <physiologicalReaction direction="left-to-right" evidence="6">
        <dbReference type="Rhea" id="RHEA:23113"/>
    </physiologicalReaction>
</comment>
<keyword evidence="5 8" id="KW-0456">Lyase</keyword>
<dbReference type="Gene3D" id="3.20.20.140">
    <property type="entry name" value="Metal-dependent hydrolases"/>
    <property type="match status" value="1"/>
</dbReference>
<dbReference type="EC" id="4.1.1.52" evidence="7"/>
<gene>
    <name evidence="10" type="ORF">H2200_009530</name>
</gene>
<comment type="similarity">
    <text evidence="1">Belongs to the metallo-dependent hydrolases superfamily. ACMSD family.</text>
</comment>
<evidence type="ECO:0000256" key="6">
    <source>
        <dbReference type="ARBA" id="ARBA00036832"/>
    </source>
</evidence>
<dbReference type="AlphaFoldDB" id="A0AA38X2L7"/>
<proteinExistence type="inferred from homology"/>
<protein>
    <recommendedName>
        <fullName evidence="7">6-methylsalicylate decarboxylase</fullName>
        <ecNumber evidence="7">4.1.1.52</ecNumber>
    </recommendedName>
</protein>
<sequence length="331" mass="36700">MRMKLVNKIDVHSHYVPDKYRQDCFKHGQSRPDGVLGVPTWSEEEHLQMMDSLNIAKAYLSITSPGTHLVCGDDQLARRITRECNVAASEFKKRQPERIGYFASTPLPDMKGTLEEIKLALDPNALDADGIAVKTNHHGVYLGDAAFDPVMELLDEKRAVVFIHPTTPCSADGQPATPLPRYPQPMLEFFFETARAVANLFLSGTVARYPNITYILSHCGGALPPMIRRIAGASPILGVGGALSGDEIKAHLNAQFYFDSAGWSFPEQVTGLLQYVTPERILYGTDFPWTPIDIVTELSQDHDEHVPGVFADEKDRDAFCFGNARRLLKAS</sequence>
<dbReference type="Pfam" id="PF04909">
    <property type="entry name" value="Amidohydro_2"/>
    <property type="match status" value="1"/>
</dbReference>
<dbReference type="InterPro" id="IPR006680">
    <property type="entry name" value="Amidohydro-rel"/>
</dbReference>
<evidence type="ECO:0000259" key="9">
    <source>
        <dbReference type="Pfam" id="PF04909"/>
    </source>
</evidence>
<keyword evidence="4" id="KW-0862">Zinc</keyword>
<evidence type="ECO:0000313" key="11">
    <source>
        <dbReference type="Proteomes" id="UP001172673"/>
    </source>
</evidence>
<dbReference type="EMBL" id="JAPDRK010000015">
    <property type="protein sequence ID" value="KAJ9605681.1"/>
    <property type="molecule type" value="Genomic_DNA"/>
</dbReference>
<dbReference type="InterPro" id="IPR032466">
    <property type="entry name" value="Metal_Hydrolase"/>
</dbReference>
<dbReference type="GO" id="GO:0047596">
    <property type="term" value="F:6-methylsalicylate decarboxylase activity"/>
    <property type="evidence" value="ECO:0007669"/>
    <property type="project" value="UniProtKB-EC"/>
</dbReference>
<evidence type="ECO:0000256" key="5">
    <source>
        <dbReference type="ARBA" id="ARBA00023239"/>
    </source>
</evidence>
<name>A0AA38X2L7_9EURO</name>
<dbReference type="SUPFAM" id="SSF51556">
    <property type="entry name" value="Metallo-dependent hydrolases"/>
    <property type="match status" value="1"/>
</dbReference>
<organism evidence="10 11">
    <name type="scientific">Cladophialophora chaetospira</name>
    <dbReference type="NCBI Taxonomy" id="386627"/>
    <lineage>
        <taxon>Eukaryota</taxon>
        <taxon>Fungi</taxon>
        <taxon>Dikarya</taxon>
        <taxon>Ascomycota</taxon>
        <taxon>Pezizomycotina</taxon>
        <taxon>Eurotiomycetes</taxon>
        <taxon>Chaetothyriomycetidae</taxon>
        <taxon>Chaetothyriales</taxon>
        <taxon>Herpotrichiellaceae</taxon>
        <taxon>Cladophialophora</taxon>
    </lineage>
</organism>
<dbReference type="GO" id="GO:0016787">
    <property type="term" value="F:hydrolase activity"/>
    <property type="evidence" value="ECO:0007669"/>
    <property type="project" value="InterPro"/>
</dbReference>
<feature type="domain" description="Amidohydrolase-related" evidence="9">
    <location>
        <begin position="9"/>
        <end position="329"/>
    </location>
</feature>
<evidence type="ECO:0000313" key="10">
    <source>
        <dbReference type="EMBL" id="KAJ9605681.1"/>
    </source>
</evidence>
<dbReference type="InterPro" id="IPR032465">
    <property type="entry name" value="ACMSD"/>
</dbReference>
<keyword evidence="2" id="KW-0479">Metal-binding</keyword>
<evidence type="ECO:0000256" key="8">
    <source>
        <dbReference type="RuleBase" id="RU366045"/>
    </source>
</evidence>
<keyword evidence="11" id="KW-1185">Reference proteome</keyword>
<evidence type="ECO:0000256" key="2">
    <source>
        <dbReference type="ARBA" id="ARBA00022723"/>
    </source>
</evidence>
<dbReference type="GO" id="GO:0019748">
    <property type="term" value="P:secondary metabolic process"/>
    <property type="evidence" value="ECO:0007669"/>
    <property type="project" value="TreeGrafter"/>
</dbReference>
<dbReference type="GO" id="GO:0046872">
    <property type="term" value="F:metal ion binding"/>
    <property type="evidence" value="ECO:0007669"/>
    <property type="project" value="UniProtKB-KW"/>
</dbReference>
<evidence type="ECO:0000256" key="3">
    <source>
        <dbReference type="ARBA" id="ARBA00022793"/>
    </source>
</evidence>
<dbReference type="PANTHER" id="PTHR21240">
    <property type="entry name" value="2-AMINO-3-CARBOXYLMUCONATE-6-SEMIALDEHYDE DECARBOXYLASE"/>
    <property type="match status" value="1"/>
</dbReference>
<accession>A0AA38X2L7</accession>
<evidence type="ECO:0000256" key="7">
    <source>
        <dbReference type="ARBA" id="ARBA00038889"/>
    </source>
</evidence>
<comment type="caution">
    <text evidence="10">The sequence shown here is derived from an EMBL/GenBank/DDBJ whole genome shotgun (WGS) entry which is preliminary data.</text>
</comment>
<evidence type="ECO:0000256" key="4">
    <source>
        <dbReference type="ARBA" id="ARBA00022833"/>
    </source>
</evidence>
<dbReference type="Proteomes" id="UP001172673">
    <property type="component" value="Unassembled WGS sequence"/>
</dbReference>